<dbReference type="SMART" id="SM01041">
    <property type="entry name" value="BRO1"/>
    <property type="match status" value="1"/>
</dbReference>
<name>A0A397TP72_9GLOM</name>
<dbReference type="STRING" id="658196.A0A397TP72"/>
<dbReference type="PANTHER" id="PTHR40463:SF1">
    <property type="entry name" value="PH-RESPONSE REGULATOR PROTEIN PALC"/>
    <property type="match status" value="1"/>
</dbReference>
<proteinExistence type="inferred from homology"/>
<protein>
    <recommendedName>
        <fullName evidence="2">pH-response regulator protein palC</fullName>
    </recommendedName>
</protein>
<dbReference type="Pfam" id="PF03097">
    <property type="entry name" value="BRO1"/>
    <property type="match status" value="1"/>
</dbReference>
<dbReference type="GO" id="GO:0005886">
    <property type="term" value="C:plasma membrane"/>
    <property type="evidence" value="ECO:0007669"/>
    <property type="project" value="TreeGrafter"/>
</dbReference>
<comment type="similarity">
    <text evidence="1">Belongs to the palC family.</text>
</comment>
<evidence type="ECO:0000259" key="3">
    <source>
        <dbReference type="PROSITE" id="PS51180"/>
    </source>
</evidence>
<gene>
    <name evidence="4" type="ORF">C1645_754121</name>
</gene>
<dbReference type="InterPro" id="IPR037505">
    <property type="entry name" value="pH-resp_palC"/>
</dbReference>
<evidence type="ECO:0000313" key="4">
    <source>
        <dbReference type="EMBL" id="RIA96841.1"/>
    </source>
</evidence>
<dbReference type="PANTHER" id="PTHR40463">
    <property type="entry name" value="PH-RESPONSE REGULATOR PROTEIN PALC"/>
    <property type="match status" value="1"/>
</dbReference>
<dbReference type="InterPro" id="IPR038499">
    <property type="entry name" value="BRO1_sf"/>
</dbReference>
<dbReference type="AlphaFoldDB" id="A0A397TP72"/>
<dbReference type="Gene3D" id="1.25.40.280">
    <property type="entry name" value="alix/aip1 like domains"/>
    <property type="match status" value="1"/>
</dbReference>
<evidence type="ECO:0000256" key="1">
    <source>
        <dbReference type="ARBA" id="ARBA00010997"/>
    </source>
</evidence>
<dbReference type="InterPro" id="IPR004328">
    <property type="entry name" value="BRO1_dom"/>
</dbReference>
<dbReference type="GO" id="GO:0071467">
    <property type="term" value="P:cellular response to pH"/>
    <property type="evidence" value="ECO:0007669"/>
    <property type="project" value="InterPro"/>
</dbReference>
<dbReference type="EMBL" id="QKYT01000038">
    <property type="protein sequence ID" value="RIA96841.1"/>
    <property type="molecule type" value="Genomic_DNA"/>
</dbReference>
<accession>A0A397TP72</accession>
<dbReference type="PROSITE" id="PS51180">
    <property type="entry name" value="BRO1"/>
    <property type="match status" value="1"/>
</dbReference>
<sequence length="384" mass="42918">MSFIYPLPTTGSISWSDFLLDEDNLYLSEISEATAQRGRVREVLKEAKRTEGPKDYTKIMNTIGDYLPYLFGILDCLEGGQLKLKKEIETSWRCTLSDTVLKTKSRVLCKGIHYELIFTLLTYGYACSDWATSIIERQLQNDEIDLRLRQAADLLRKAGGVFAYIGEQVCPKWNNDGISKPPDVLMEIPTSISKIALADSTSIAIRKALMQQTTSSLLAKLAFGVSGHYEMANGLIQSLKDPSKVCGDLRKYVSYGALFHQALGKKFLAQDANEHQQYGKAVGFITEAKETFQLLTKSKLTTIAAHATQEYNEVKNLYASYIHYNNTVAYEKVPTKADLQALIPGGRMLQELTKYNPPSPAFGPGLKTITKEQPPGYILDGQYY</sequence>
<dbReference type="Proteomes" id="UP000265703">
    <property type="component" value="Unassembled WGS sequence"/>
</dbReference>
<evidence type="ECO:0000256" key="2">
    <source>
        <dbReference type="ARBA" id="ARBA00022193"/>
    </source>
</evidence>
<reference evidence="4 5" key="1">
    <citation type="submission" date="2018-06" db="EMBL/GenBank/DDBJ databases">
        <title>Comparative genomics reveals the genomic features of Rhizophagus irregularis, R. cerebriforme, R. diaphanum and Gigaspora rosea, and their symbiotic lifestyle signature.</title>
        <authorList>
            <person name="Morin E."/>
            <person name="San Clemente H."/>
            <person name="Chen E.C.H."/>
            <person name="De La Providencia I."/>
            <person name="Hainaut M."/>
            <person name="Kuo A."/>
            <person name="Kohler A."/>
            <person name="Murat C."/>
            <person name="Tang N."/>
            <person name="Roy S."/>
            <person name="Loubradou J."/>
            <person name="Henrissat B."/>
            <person name="Grigoriev I.V."/>
            <person name="Corradi N."/>
            <person name="Roux C."/>
            <person name="Martin F.M."/>
        </authorList>
    </citation>
    <scope>NUCLEOTIDE SEQUENCE [LARGE SCALE GENOMIC DNA]</scope>
    <source>
        <strain evidence="4 5">DAOM 227022</strain>
    </source>
</reference>
<comment type="caution">
    <text evidence="4">The sequence shown here is derived from an EMBL/GenBank/DDBJ whole genome shotgun (WGS) entry which is preliminary data.</text>
</comment>
<evidence type="ECO:0000313" key="5">
    <source>
        <dbReference type="Proteomes" id="UP000265703"/>
    </source>
</evidence>
<dbReference type="OrthoDB" id="10266451at2759"/>
<keyword evidence="5" id="KW-1185">Reference proteome</keyword>
<organism evidence="4 5">
    <name type="scientific">Glomus cerebriforme</name>
    <dbReference type="NCBI Taxonomy" id="658196"/>
    <lineage>
        <taxon>Eukaryota</taxon>
        <taxon>Fungi</taxon>
        <taxon>Fungi incertae sedis</taxon>
        <taxon>Mucoromycota</taxon>
        <taxon>Glomeromycotina</taxon>
        <taxon>Glomeromycetes</taxon>
        <taxon>Glomerales</taxon>
        <taxon>Glomeraceae</taxon>
        <taxon>Glomus</taxon>
    </lineage>
</organism>
<feature type="domain" description="BRO1" evidence="3">
    <location>
        <begin position="1"/>
        <end position="365"/>
    </location>
</feature>